<dbReference type="Gene3D" id="2.40.50.140">
    <property type="entry name" value="Nucleic acid-binding proteins"/>
    <property type="match status" value="1"/>
</dbReference>
<accession>A0A0A3HTS9</accession>
<dbReference type="PIRSF" id="PIRSF002070">
    <property type="entry name" value="SSB"/>
    <property type="match status" value="1"/>
</dbReference>
<dbReference type="Proteomes" id="UP000030408">
    <property type="component" value="Unassembled WGS sequence"/>
</dbReference>
<dbReference type="SUPFAM" id="SSF50249">
    <property type="entry name" value="Nucleic acid-binding proteins"/>
    <property type="match status" value="1"/>
</dbReference>
<evidence type="ECO:0000256" key="1">
    <source>
        <dbReference type="ARBA" id="ARBA00023125"/>
    </source>
</evidence>
<evidence type="ECO:0000256" key="3">
    <source>
        <dbReference type="PIRNR" id="PIRNR002070"/>
    </source>
</evidence>
<evidence type="ECO:0000313" key="4">
    <source>
        <dbReference type="EMBL" id="KGR75996.1"/>
    </source>
</evidence>
<keyword evidence="5" id="KW-1185">Reference proteome</keyword>
<dbReference type="STRING" id="1384057.CD33_09150"/>
<dbReference type="PROSITE" id="PS50935">
    <property type="entry name" value="SSB"/>
    <property type="match status" value="1"/>
</dbReference>
<dbReference type="AlphaFoldDB" id="A0A0A3HTS9"/>
<dbReference type="Pfam" id="PF00436">
    <property type="entry name" value="SSB"/>
    <property type="match status" value="1"/>
</dbReference>
<evidence type="ECO:0000313" key="5">
    <source>
        <dbReference type="Proteomes" id="UP000030408"/>
    </source>
</evidence>
<name>A0A0A3HTS9_9BACL</name>
<dbReference type="GO" id="GO:0003697">
    <property type="term" value="F:single-stranded DNA binding"/>
    <property type="evidence" value="ECO:0007669"/>
    <property type="project" value="UniProtKB-UniRule"/>
</dbReference>
<reference evidence="4 5" key="1">
    <citation type="submission" date="2014-02" db="EMBL/GenBank/DDBJ databases">
        <title>Draft genome sequence of Lysinibacillus sinduriensis JCM 15800.</title>
        <authorList>
            <person name="Zhang F."/>
            <person name="Wang G."/>
            <person name="Zhang L."/>
        </authorList>
    </citation>
    <scope>NUCLEOTIDE SEQUENCE [LARGE SCALE GENOMIC DNA]</scope>
    <source>
        <strain evidence="4 5">JCM 15800</strain>
    </source>
</reference>
<comment type="subunit">
    <text evidence="2">Homotetramer.</text>
</comment>
<dbReference type="HAMAP" id="MF_00984">
    <property type="entry name" value="SSB"/>
    <property type="match status" value="1"/>
</dbReference>
<protein>
    <recommendedName>
        <fullName evidence="2 3">Single-stranded DNA-binding protein</fullName>
        <shortName evidence="2">SSB</shortName>
    </recommendedName>
</protein>
<gene>
    <name evidence="4" type="ORF">CD33_09150</name>
</gene>
<dbReference type="CDD" id="cd04496">
    <property type="entry name" value="SSB_OBF"/>
    <property type="match status" value="1"/>
</dbReference>
<dbReference type="InterPro" id="IPR000424">
    <property type="entry name" value="Primosome_PriB/ssb"/>
</dbReference>
<dbReference type="NCBIfam" id="TIGR00621">
    <property type="entry name" value="ssb"/>
    <property type="match status" value="1"/>
</dbReference>
<organism evidence="4 5">
    <name type="scientific">Ureibacillus sinduriensis BLB-1 = JCM 15800</name>
    <dbReference type="NCBI Taxonomy" id="1384057"/>
    <lineage>
        <taxon>Bacteria</taxon>
        <taxon>Bacillati</taxon>
        <taxon>Bacillota</taxon>
        <taxon>Bacilli</taxon>
        <taxon>Bacillales</taxon>
        <taxon>Caryophanaceae</taxon>
        <taxon>Ureibacillus</taxon>
    </lineage>
</organism>
<sequence length="136" mass="15257">MNQVGLVGRFTRDPVLRTFPGNRVQTNFIVAINRNYRNNEGNVDADFVTCIAWGRLAERVVTYCGKGSLVGVHGRLQTRSFTNKDNIKIYTTEVVADDVRFFILKQPENKGGTPQHNLDVTTDFVLPEQMGKTAVP</sequence>
<dbReference type="eggNOG" id="COG0629">
    <property type="taxonomic scope" value="Bacteria"/>
</dbReference>
<proteinExistence type="inferred from homology"/>
<comment type="caution">
    <text evidence="2">Lacks conserved residue(s) required for the propagation of feature annotation.</text>
</comment>
<comment type="caution">
    <text evidence="4">The sequence shown here is derived from an EMBL/GenBank/DDBJ whole genome shotgun (WGS) entry which is preliminary data.</text>
</comment>
<dbReference type="OrthoDB" id="9809878at2"/>
<dbReference type="GO" id="GO:0009295">
    <property type="term" value="C:nucleoid"/>
    <property type="evidence" value="ECO:0007669"/>
    <property type="project" value="TreeGrafter"/>
</dbReference>
<dbReference type="InterPro" id="IPR011344">
    <property type="entry name" value="ssDNA-bd"/>
</dbReference>
<dbReference type="PANTHER" id="PTHR10302:SF27">
    <property type="entry name" value="SINGLE-STRANDED DNA-BINDING PROTEIN"/>
    <property type="match status" value="1"/>
</dbReference>
<keyword evidence="1 2" id="KW-0238">DNA-binding</keyword>
<evidence type="ECO:0000256" key="2">
    <source>
        <dbReference type="HAMAP-Rule" id="MF_00984"/>
    </source>
</evidence>
<dbReference type="PANTHER" id="PTHR10302">
    <property type="entry name" value="SINGLE-STRANDED DNA-BINDING PROTEIN"/>
    <property type="match status" value="1"/>
</dbReference>
<dbReference type="GO" id="GO:0006260">
    <property type="term" value="P:DNA replication"/>
    <property type="evidence" value="ECO:0007669"/>
    <property type="project" value="InterPro"/>
</dbReference>
<dbReference type="EMBL" id="JPVO01000048">
    <property type="protein sequence ID" value="KGR75996.1"/>
    <property type="molecule type" value="Genomic_DNA"/>
</dbReference>
<dbReference type="InterPro" id="IPR012340">
    <property type="entry name" value="NA-bd_OB-fold"/>
</dbReference>